<dbReference type="PROSITE" id="PS51257">
    <property type="entry name" value="PROKAR_LIPOPROTEIN"/>
    <property type="match status" value="1"/>
</dbReference>
<dbReference type="EMBL" id="UOFL01000192">
    <property type="protein sequence ID" value="VAW80221.1"/>
    <property type="molecule type" value="Genomic_DNA"/>
</dbReference>
<gene>
    <name evidence="1" type="ORF">MNBD_GAMMA12-35</name>
</gene>
<evidence type="ECO:0000313" key="1">
    <source>
        <dbReference type="EMBL" id="VAW80221.1"/>
    </source>
</evidence>
<organism evidence="1">
    <name type="scientific">hydrothermal vent metagenome</name>
    <dbReference type="NCBI Taxonomy" id="652676"/>
    <lineage>
        <taxon>unclassified sequences</taxon>
        <taxon>metagenomes</taxon>
        <taxon>ecological metagenomes</taxon>
    </lineage>
</organism>
<reference evidence="1" key="1">
    <citation type="submission" date="2018-06" db="EMBL/GenBank/DDBJ databases">
        <authorList>
            <person name="Zhirakovskaya E."/>
        </authorList>
    </citation>
    <scope>NUCLEOTIDE SEQUENCE</scope>
</reference>
<evidence type="ECO:0008006" key="2">
    <source>
        <dbReference type="Google" id="ProtNLM"/>
    </source>
</evidence>
<name>A0A3B0YLF4_9ZZZZ</name>
<dbReference type="AlphaFoldDB" id="A0A3B0YLF4"/>
<sequence length="199" mass="21531">MKNIQILILSVALVGFLSSCSSLNRTKERTEGYRVYDIQGGNLSSISNHIKGVIQKNSDTATFTNNIPPHPLPEKASRFSLVNPFGNSGIGALMARQGETVKIPKCEDSPFTSMSRGNFEGSEKTTFFVCLQPYAKGIHMDIYYAFTKTSGGFNPSALGKSLAQSIVGDSSQFIPRTIAALEQAVQRTGASIKIVQAYP</sequence>
<protein>
    <recommendedName>
        <fullName evidence="2">Lipoprotein</fullName>
    </recommendedName>
</protein>
<proteinExistence type="predicted"/>
<accession>A0A3B0YLF4</accession>